<dbReference type="InterPro" id="IPR032675">
    <property type="entry name" value="LRR_dom_sf"/>
</dbReference>
<dbReference type="Gene3D" id="3.80.10.10">
    <property type="entry name" value="Ribonuclease Inhibitor"/>
    <property type="match status" value="4"/>
</dbReference>
<dbReference type="Pfam" id="PF07279">
    <property type="entry name" value="DUF1442"/>
    <property type="match status" value="3"/>
</dbReference>
<feature type="region of interest" description="Disordered" evidence="1">
    <location>
        <begin position="105"/>
        <end position="127"/>
    </location>
</feature>
<accession>A0ABQ7LIW0</accession>
<dbReference type="InterPro" id="IPR001810">
    <property type="entry name" value="F-box_dom"/>
</dbReference>
<dbReference type="SUPFAM" id="SSF52058">
    <property type="entry name" value="L domain-like"/>
    <property type="match status" value="2"/>
</dbReference>
<dbReference type="CDD" id="cd22160">
    <property type="entry name" value="F-box_AtFBL13-like"/>
    <property type="match status" value="4"/>
</dbReference>
<dbReference type="PANTHER" id="PTHR32153">
    <property type="entry name" value="OJ000223_09.16 PROTEIN"/>
    <property type="match status" value="1"/>
</dbReference>
<dbReference type="Pfam" id="PF00646">
    <property type="entry name" value="F-box"/>
    <property type="match status" value="4"/>
</dbReference>
<dbReference type="PROSITE" id="PS50181">
    <property type="entry name" value="FBOX"/>
    <property type="match status" value="4"/>
</dbReference>
<dbReference type="InterPro" id="IPR053781">
    <property type="entry name" value="F-box_AtFBL13-like"/>
</dbReference>
<dbReference type="InterPro" id="IPR036047">
    <property type="entry name" value="F-box-like_dom_sf"/>
</dbReference>
<dbReference type="InterPro" id="IPR044997">
    <property type="entry name" value="F-box_plant"/>
</dbReference>
<comment type="caution">
    <text evidence="3">The sequence shown here is derived from an EMBL/GenBank/DDBJ whole genome shotgun (WGS) entry which is preliminary data.</text>
</comment>
<evidence type="ECO:0000313" key="4">
    <source>
        <dbReference type="Proteomes" id="UP000823674"/>
    </source>
</evidence>
<reference evidence="3 4" key="1">
    <citation type="submission" date="2021-03" db="EMBL/GenBank/DDBJ databases">
        <authorList>
            <person name="King G.J."/>
            <person name="Bancroft I."/>
            <person name="Baten A."/>
            <person name="Bloomfield J."/>
            <person name="Borpatragohain P."/>
            <person name="He Z."/>
            <person name="Irish N."/>
            <person name="Irwin J."/>
            <person name="Liu K."/>
            <person name="Mauleon R.P."/>
            <person name="Moore J."/>
            <person name="Morris R."/>
            <person name="Ostergaard L."/>
            <person name="Wang B."/>
            <person name="Wells R."/>
        </authorList>
    </citation>
    <scope>NUCLEOTIDE SEQUENCE [LARGE SCALE GENOMIC DNA]</scope>
    <source>
        <strain evidence="3">R-o-18</strain>
        <tissue evidence="3">Leaf</tissue>
    </source>
</reference>
<feature type="region of interest" description="Disordered" evidence="1">
    <location>
        <begin position="1120"/>
        <end position="1142"/>
    </location>
</feature>
<dbReference type="EMBL" id="JADBGQ010000008">
    <property type="protein sequence ID" value="KAG5386469.1"/>
    <property type="molecule type" value="Genomic_DNA"/>
</dbReference>
<dbReference type="Proteomes" id="UP000823674">
    <property type="component" value="Chromosome A09"/>
</dbReference>
<dbReference type="SUPFAM" id="SSF81383">
    <property type="entry name" value="F-box domain"/>
    <property type="match status" value="4"/>
</dbReference>
<feature type="domain" description="F-box" evidence="2">
    <location>
        <begin position="598"/>
        <end position="634"/>
    </location>
</feature>
<feature type="domain" description="F-box" evidence="2">
    <location>
        <begin position="133"/>
        <end position="169"/>
    </location>
</feature>
<feature type="domain" description="F-box" evidence="2">
    <location>
        <begin position="1148"/>
        <end position="1184"/>
    </location>
</feature>
<gene>
    <name evidence="3" type="primary">A09p066290.1_BraROA</name>
    <name evidence="3" type="ORF">IGI04_037939</name>
</gene>
<keyword evidence="4" id="KW-1185">Reference proteome</keyword>
<feature type="domain" description="F-box" evidence="2">
    <location>
        <begin position="1618"/>
        <end position="1654"/>
    </location>
</feature>
<dbReference type="SMART" id="SM00256">
    <property type="entry name" value="FBOX"/>
    <property type="match status" value="4"/>
</dbReference>
<evidence type="ECO:0000259" key="2">
    <source>
        <dbReference type="PROSITE" id="PS50181"/>
    </source>
</evidence>
<evidence type="ECO:0000256" key="1">
    <source>
        <dbReference type="SAM" id="MobiDB-lite"/>
    </source>
</evidence>
<proteinExistence type="predicted"/>
<dbReference type="Pfam" id="PF13306">
    <property type="entry name" value="LRR_5"/>
    <property type="match status" value="4"/>
</dbReference>
<name>A0ABQ7LIW0_BRACM</name>
<dbReference type="InterPro" id="IPR009902">
    <property type="entry name" value="DUF1442"/>
</dbReference>
<organism evidence="3 4">
    <name type="scientific">Brassica rapa subsp. trilocularis</name>
    <dbReference type="NCBI Taxonomy" id="1813537"/>
    <lineage>
        <taxon>Eukaryota</taxon>
        <taxon>Viridiplantae</taxon>
        <taxon>Streptophyta</taxon>
        <taxon>Embryophyta</taxon>
        <taxon>Tracheophyta</taxon>
        <taxon>Spermatophyta</taxon>
        <taxon>Magnoliopsida</taxon>
        <taxon>eudicotyledons</taxon>
        <taxon>Gunneridae</taxon>
        <taxon>Pentapetalae</taxon>
        <taxon>rosids</taxon>
        <taxon>malvids</taxon>
        <taxon>Brassicales</taxon>
        <taxon>Brassicaceae</taxon>
        <taxon>Brassiceae</taxon>
        <taxon>Brassica</taxon>
    </lineage>
</organism>
<evidence type="ECO:0000313" key="3">
    <source>
        <dbReference type="EMBL" id="KAG5386469.1"/>
    </source>
</evidence>
<protein>
    <recommendedName>
        <fullName evidence="2">F-box domain-containing protein</fullName>
    </recommendedName>
</protein>
<sequence>MKRAVVSETTEIVVGDSVEDVVDRLSGVDFLVVDSKRGEYVKALGLANTSKMGAVLVCKNATQKSIPGFKWHRVLRRGTRVVRSVFLPVGRGLDIAHVGASGGGGDLKKVHSPMTARSSSSPRRNHQYPIDDHDLISKLPDELLQMILSKLSIEEAVRTSVLSSRWVDVWKWRSHLVLDMNKVLDTTPDKDLAYVSFKLARSMTKVIKNHHRGHLESCIIHYDVLQCKNATLQSWIHTATQLKHTKILTLTNRMPGYLRGYKITSYLRLLPDTFSHHSLTSLSLCGFLVITPHAFGNCKNLKTLKLLNIAIPQASDLSEVLAACTSLEVIVLQVNFLSQYGVLKIENNNLKFLQVTFPYEIDRIEVYATCLDVLDIRFIKGKRENFILAGPNIQANKNAWVSDHGIHTPHLFYNVSSYLAQEKKIICRELLVSDFHDMRRDGSLSVTVDITDPKEVEIVKEVLLMWATNKMIELEIFFKNKKAPRDEGECSTNNRTHKILLEDAKPFPNAAFRVYNVRLYNFDGSNEEEFAFASRLLTQKTVVRKMMIETSSFPPTKKLNAEAAVAKLMELPKAMTTCSSSSSSSSSPRKLQYPIDDNDWISKLPDELLQLILSKLSTEEAVRTSLLSSRWEDVWKWRSHLVLDMNKVLETTPDEDLHRVSVELARSMTKAINNYRGHLERCIIQHYVSQCKDGTLQSWIHSVTRLEHTKDLTLVNYIPATRRCTRASLLSLLPDTFSHHSLTSLSLCGYTLIGPRAFSNCKNLKTLKLINVVISQASVLSGVLAACSSLEVVVLKVNFLTPRGVLKIENNNLKFLQLSFLYEIDRMEVYATCLDVLDIRCIKVKRDNFILVAPNIQVNTNAWLDDHGCIDCPHLYYHVSSYLAQEEKNIWHELLVSDFHEMRRSGCLSVSVDLTDPEDVEILKEVLLMWTDLLMEFEILFKNKKSPIEEGECSTNDRTHAKPFLNGDLWFYNVWLYNFDGSNDEEFAFASHLLMQKTVIIKMMIETSSFPPTKKLNAEAAVAKLMELPKHSVEDVVDRLSGVDFLVVDSKRGEYVKALGLANTSKMGAVLVCKNATQKSIPGFKWHRVLRRGTRVVRSVFLPVGRGLDIAHVGASGGGGDLKKVHSPMTARSSSSPRRNHQYPIDDHDLISKLPDELLQMILSKLSIEEAVRTSVLSSRWVDVWKWRSHLVLDMNKVLDTTPDKDLAYVSFKLARSMTKVIKNHHRGHLESCIIHYDVLQCKNATLQSWIHTATQLKHTKILTLTNRMPGYLRGYKITSYLRLLPDTFSHHSLTSLSLCGFLVITPHAFGNCENLKTLKLLNIAIPQASDLSEVLAACTSLEVIVLQVNFLSQYGVLKIENNNLKFLQVTFPYEIDRIEVYATCLDVLDIRFIKGKRENFILAGPNIQANKNAWVSDHGIHTPHLFYNVSSYLAQEKKIICRELLVSDFHDMRRDGSLSVTVDITDPKEVEIVKEVLLMWATNKMIELEIFFKNKKAPRDEGECSTNNRTHKILLEDAKPFPNAAFRVYNVRLYNFDGSNEEEFAFASRLLTQKTVVRKMMIETSSFPPTKKLNAEAAVAKLMELPKGYKRLPMTTCSSSSSSSSSPRKLQYPIDDNDWISKLPDELLQLILSKLSTEEAVRTSLLSSRWEDVWKWRSHLVLDMNKVLETTPDEDLHRVSVELARSMTKAINNYRGHLERCIIQHYVSQCKDGTLQSWIHSVTRLEHTKDLTLVNYIPATRRCTRASLLSLLPDTFSHHSLTSLSLCGYTLIGPRAFSNCKNLKTLKLINVVISQASVLSGVLAACSSLEVVVLKVNFLTPRGVLKIENNNLKFLQLSFLYEIDRMEVYATCLDVLDIRCIKVKRDNFILVAPNIQVNTNAWLDDHGCIDCPHLYYHVSSYLAQEEKNIWHELLVSDFHDMRRSGCLSVSVDLTDPEDVEILKEVLLMWTDLLMEFEILFKNKKSPIEEGECSTNDRTHAKPFLNGDLWFYNVWLYNFDGSNDEEFAFASHLLMQKTVIIKMMIETSSFPPTKKLNTEAAVANYKESSVAEYLSATAAGWSTRLIVETWKRGDPIATSVGLAVAAIHTRGRHICIVPDD</sequence>
<dbReference type="InterPro" id="IPR026906">
    <property type="entry name" value="LRR_5"/>
</dbReference>